<dbReference type="EMBL" id="JAOPMH010000001">
    <property type="protein sequence ID" value="MDH7889099.1"/>
    <property type="molecule type" value="Genomic_DNA"/>
</dbReference>
<proteinExistence type="predicted"/>
<dbReference type="RefSeq" id="WP_281105293.1">
    <property type="nucleotide sequence ID" value="NZ_JAOPMH010000001.1"/>
</dbReference>
<protein>
    <submittedName>
        <fullName evidence="1">Uncharacterized protein</fullName>
    </submittedName>
</protein>
<comment type="caution">
    <text evidence="1">The sequence shown here is derived from an EMBL/GenBank/DDBJ whole genome shotgun (WGS) entry which is preliminary data.</text>
</comment>
<reference evidence="1" key="1">
    <citation type="submission" date="2022-09" db="EMBL/GenBank/DDBJ databases">
        <authorList>
            <person name="Orihara K."/>
        </authorList>
    </citation>
    <scope>NUCLEOTIDE SEQUENCE</scope>
    <source>
        <strain evidence="1">YIT 13062</strain>
    </source>
</reference>
<evidence type="ECO:0000313" key="1">
    <source>
        <dbReference type="EMBL" id="MDH7889099.1"/>
    </source>
</evidence>
<sequence length="149" mass="16597">MNPNENEPTPPLTDEEREHRRVRYAQYWASKRVAEEAAALAAPDITASVAPDEIVVYVSAGALHRNGVVDIEEWFASEDGWVERNCGDRLSDAEMAERLNEHRPYDANSGWLADVGQPQYRGTAFDAALALVLSHVGAMDEGYHVRFKA</sequence>
<evidence type="ECO:0000313" key="2">
    <source>
        <dbReference type="Proteomes" id="UP001161916"/>
    </source>
</evidence>
<accession>A0AA43T2H6</accession>
<gene>
    <name evidence="1" type="ORF">OB951_00485</name>
</gene>
<dbReference type="AlphaFoldDB" id="A0AA43T2H6"/>
<name>A0AA43T2H6_9BIFI</name>
<organism evidence="1 2">
    <name type="scientific">Bifidobacterium catenulatum subsp. kashiwanohense</name>
    <dbReference type="NCBI Taxonomy" id="630129"/>
    <lineage>
        <taxon>Bacteria</taxon>
        <taxon>Bacillati</taxon>
        <taxon>Actinomycetota</taxon>
        <taxon>Actinomycetes</taxon>
        <taxon>Bifidobacteriales</taxon>
        <taxon>Bifidobacteriaceae</taxon>
        <taxon>Bifidobacterium</taxon>
    </lineage>
</organism>
<reference evidence="1" key="2">
    <citation type="journal article" date="2023" name="Gut Microbes">
        <title>Characterization of Bifidobacterium kashiwanohense that utilizes both milk- and plant-derived oligosaccharides.</title>
        <authorList>
            <person name="Orihara K."/>
            <person name="Yahagi K."/>
            <person name="Saito Y."/>
            <person name="Watanabe Y."/>
            <person name="Sasai T."/>
            <person name="Hara T."/>
            <person name="Tsukuda N."/>
            <person name="Oki K."/>
            <person name="Fujimoto J."/>
            <person name="Matsuki T."/>
        </authorList>
    </citation>
    <scope>NUCLEOTIDE SEQUENCE</scope>
    <source>
        <strain evidence="1">YIT 13062</strain>
    </source>
</reference>
<dbReference type="Proteomes" id="UP001161916">
    <property type="component" value="Unassembled WGS sequence"/>
</dbReference>